<dbReference type="Proteomes" id="UP000006034">
    <property type="component" value="Unassembled WGS sequence"/>
</dbReference>
<reference evidence="1 2" key="1">
    <citation type="submission" date="2010-10" db="EMBL/GenBank/DDBJ databases">
        <authorList>
            <consortium name="The Broad Institute Genome Sequencing Platform"/>
            <person name="Ward D."/>
            <person name="Earl A."/>
            <person name="Feldgarden M."/>
            <person name="Young S.K."/>
            <person name="Gargeya S."/>
            <person name="Zeng Q."/>
            <person name="Alvarado L."/>
            <person name="Berlin A."/>
            <person name="Bochicchio J."/>
            <person name="Chapman S.B."/>
            <person name="Chen Z."/>
            <person name="Freedman E."/>
            <person name="Gellesch M."/>
            <person name="Goldberg J."/>
            <person name="Griggs A."/>
            <person name="Gujja S."/>
            <person name="Heilman E."/>
            <person name="Heiman D."/>
            <person name="Howarth C."/>
            <person name="Mehta T."/>
            <person name="Neiman D."/>
            <person name="Pearson M."/>
            <person name="Roberts A."/>
            <person name="Saif S."/>
            <person name="Shea T."/>
            <person name="Shenoy N."/>
            <person name="Sisk P."/>
            <person name="Stolte C."/>
            <person name="Sykes S."/>
            <person name="White J."/>
            <person name="Yandava C."/>
            <person name="Allen-Vercoe E."/>
            <person name="Sibley C."/>
            <person name="Ambrose C.E."/>
            <person name="Strauss J."/>
            <person name="Daigneault M."/>
            <person name="Haas B."/>
            <person name="Nusbaum C."/>
            <person name="Birren B."/>
        </authorList>
    </citation>
    <scope>NUCLEOTIDE SEQUENCE [LARGE SCALE GENOMIC DNA]</scope>
    <source>
        <strain evidence="1 2">3_1_6</strain>
    </source>
</reference>
<proteinExistence type="predicted"/>
<keyword evidence="2" id="KW-1185">Reference proteome</keyword>
<dbReference type="AlphaFoldDB" id="E5Y9K7"/>
<evidence type="ECO:0000313" key="1">
    <source>
        <dbReference type="EMBL" id="EFV43399.1"/>
    </source>
</evidence>
<dbReference type="EMBL" id="ADCP02000001">
    <property type="protein sequence ID" value="EFV43399.1"/>
    <property type="molecule type" value="Genomic_DNA"/>
</dbReference>
<reference evidence="1 2" key="2">
    <citation type="submission" date="2013-04" db="EMBL/GenBank/DDBJ databases">
        <title>The Genome Sequence of Bilophila wadsworthia 3_1_6.</title>
        <authorList>
            <consortium name="The Broad Institute Genomics Platform"/>
            <person name="Earl A."/>
            <person name="Ward D."/>
            <person name="Feldgarden M."/>
            <person name="Gevers D."/>
            <person name="Sibley C."/>
            <person name="Strauss J."/>
            <person name="Allen-Vercoe E."/>
            <person name="Walker B."/>
            <person name="Young S."/>
            <person name="Zeng Q."/>
            <person name="Gargeya S."/>
            <person name="Fitzgerald M."/>
            <person name="Haas B."/>
            <person name="Abouelleil A."/>
            <person name="Allen A.W."/>
            <person name="Alvarado L."/>
            <person name="Arachchi H.M."/>
            <person name="Berlin A.M."/>
            <person name="Chapman S.B."/>
            <person name="Gainer-Dewar J."/>
            <person name="Goldberg J."/>
            <person name="Griggs A."/>
            <person name="Gujja S."/>
            <person name="Hansen M."/>
            <person name="Howarth C."/>
            <person name="Imamovic A."/>
            <person name="Ireland A."/>
            <person name="Larimer J."/>
            <person name="McCowan C."/>
            <person name="Murphy C."/>
            <person name="Pearson M."/>
            <person name="Poon T.W."/>
            <person name="Priest M."/>
            <person name="Roberts A."/>
            <person name="Saif S."/>
            <person name="Shea T."/>
            <person name="Sisk P."/>
            <person name="Sykes S."/>
            <person name="Wortman J."/>
            <person name="Nusbaum C."/>
            <person name="Birren B."/>
        </authorList>
    </citation>
    <scope>NUCLEOTIDE SEQUENCE [LARGE SCALE GENOMIC DNA]</scope>
    <source>
        <strain evidence="1 2">3_1_6</strain>
    </source>
</reference>
<gene>
    <name evidence="1" type="ORF">HMPREF0179_02922</name>
</gene>
<accession>E5Y9K7</accession>
<sequence length="61" mass="7154">MNAQEMERIEQHWTNGDNQGRIWSINGYGEVCAEYPGNWKYFSSVKGAERWMKKHGYELAA</sequence>
<protein>
    <submittedName>
        <fullName evidence="1">Uncharacterized protein</fullName>
    </submittedName>
</protein>
<comment type="caution">
    <text evidence="1">The sequence shown here is derived from an EMBL/GenBank/DDBJ whole genome shotgun (WGS) entry which is preliminary data.</text>
</comment>
<organism evidence="1 2">
    <name type="scientific">Bilophila wadsworthia (strain 3_1_6)</name>
    <dbReference type="NCBI Taxonomy" id="563192"/>
    <lineage>
        <taxon>Bacteria</taxon>
        <taxon>Pseudomonadati</taxon>
        <taxon>Thermodesulfobacteriota</taxon>
        <taxon>Desulfovibrionia</taxon>
        <taxon>Desulfovibrionales</taxon>
        <taxon>Desulfovibrionaceae</taxon>
        <taxon>Bilophila</taxon>
    </lineage>
</organism>
<dbReference type="RefSeq" id="WP_005029138.1">
    <property type="nucleotide sequence ID" value="NZ_KE150238.1"/>
</dbReference>
<dbReference type="GeneID" id="78084694"/>
<name>E5Y9K7_BILW3</name>
<dbReference type="STRING" id="563192.HMPREF0179_02922"/>
<evidence type="ECO:0000313" key="2">
    <source>
        <dbReference type="Proteomes" id="UP000006034"/>
    </source>
</evidence>
<dbReference type="HOGENOM" id="CLU_2913245_0_0_7"/>